<dbReference type="InParanoid" id="A0A6C2YH79"/>
<dbReference type="KEGG" id="tim:GMBLW1_33410"/>
<organism evidence="2">
    <name type="scientific">Tuwongella immobilis</name>
    <dbReference type="NCBI Taxonomy" id="692036"/>
    <lineage>
        <taxon>Bacteria</taxon>
        <taxon>Pseudomonadati</taxon>
        <taxon>Planctomycetota</taxon>
        <taxon>Planctomycetia</taxon>
        <taxon>Gemmatales</taxon>
        <taxon>Gemmataceae</taxon>
        <taxon>Tuwongella</taxon>
    </lineage>
</organism>
<dbReference type="RefSeq" id="WP_162655822.1">
    <property type="nucleotide sequence ID" value="NZ_LR593887.1"/>
</dbReference>
<keyword evidence="1" id="KW-0812">Transmembrane</keyword>
<keyword evidence="1" id="KW-1133">Transmembrane helix</keyword>
<feature type="transmembrane region" description="Helical" evidence="1">
    <location>
        <begin position="111"/>
        <end position="128"/>
    </location>
</feature>
<accession>A0A6C2YH79</accession>
<proteinExistence type="predicted"/>
<protein>
    <submittedName>
        <fullName evidence="2">Uncharacterized protein</fullName>
    </submittedName>
</protein>
<evidence type="ECO:0000313" key="3">
    <source>
        <dbReference type="Proteomes" id="UP000464378"/>
    </source>
</evidence>
<keyword evidence="1" id="KW-0472">Membrane</keyword>
<gene>
    <name evidence="2" type="ORF">GMBLW1_33410</name>
</gene>
<dbReference type="Proteomes" id="UP000464378">
    <property type="component" value="Chromosome"/>
</dbReference>
<dbReference type="EMBL" id="LR586016">
    <property type="protein sequence ID" value="VIP00619.1"/>
    <property type="molecule type" value="Genomic_DNA"/>
</dbReference>
<keyword evidence="3" id="KW-1185">Reference proteome</keyword>
<reference evidence="2" key="1">
    <citation type="submission" date="2019-04" db="EMBL/GenBank/DDBJ databases">
        <authorList>
            <consortium name="Science for Life Laboratories"/>
        </authorList>
    </citation>
    <scope>NUCLEOTIDE SEQUENCE</scope>
    <source>
        <strain evidence="2">MBLW1</strain>
    </source>
</reference>
<sequence length="177" mass="19511">MSRVELTYAGEKYKDEVWTLKRVRSGLVLLDHEGVVVTRIPAAEASSRIELPSFLESTPFLTIMGKKRGHMFKATRAEARDVKAMIKDCIEQAPEGAAEECISRAKNTLKYGGPFFGFGILLFVAGLSGSQRALIAGIMGVLFGLIQFARAAIFYFRAQALRAKAQSNDDDDDTDEE</sequence>
<evidence type="ECO:0000256" key="1">
    <source>
        <dbReference type="SAM" id="Phobius"/>
    </source>
</evidence>
<dbReference type="AlphaFoldDB" id="A0A6C2YH79"/>
<name>A0A6C2YH79_9BACT</name>
<dbReference type="EMBL" id="LR593887">
    <property type="protein sequence ID" value="VTR96656.1"/>
    <property type="molecule type" value="Genomic_DNA"/>
</dbReference>
<feature type="transmembrane region" description="Helical" evidence="1">
    <location>
        <begin position="134"/>
        <end position="156"/>
    </location>
</feature>
<evidence type="ECO:0000313" key="2">
    <source>
        <dbReference type="EMBL" id="VIP00619.1"/>
    </source>
</evidence>